<evidence type="ECO:0000313" key="9">
    <source>
        <dbReference type="Proteomes" id="UP001306508"/>
    </source>
</evidence>
<feature type="compositionally biased region" description="Polar residues" evidence="5">
    <location>
        <begin position="74"/>
        <end position="88"/>
    </location>
</feature>
<keyword evidence="3" id="KW-0235">DNA replication</keyword>
<feature type="compositionally biased region" description="Basic residues" evidence="5">
    <location>
        <begin position="188"/>
        <end position="197"/>
    </location>
</feature>
<evidence type="ECO:0000256" key="3">
    <source>
        <dbReference type="ARBA" id="ARBA00022705"/>
    </source>
</evidence>
<dbReference type="Pfam" id="PF24882">
    <property type="entry name" value="WHD_ORC2"/>
    <property type="match status" value="1"/>
</dbReference>
<reference evidence="9" key="1">
    <citation type="submission" date="2023-07" db="EMBL/GenBank/DDBJ databases">
        <title>A draft genome of Kazachstania heterogenica Y-27499.</title>
        <authorList>
            <person name="Donic C."/>
            <person name="Kralova J.S."/>
            <person name="Fidel L."/>
            <person name="Ben-Dor S."/>
            <person name="Jung S."/>
        </authorList>
    </citation>
    <scope>NUCLEOTIDE SEQUENCE [LARGE SCALE GENOMIC DNA]</scope>
    <source>
        <strain evidence="9">Y27499</strain>
    </source>
</reference>
<feature type="compositionally biased region" description="Basic residues" evidence="5">
    <location>
        <begin position="123"/>
        <end position="134"/>
    </location>
</feature>
<dbReference type="EMBL" id="JAWIZZ010000041">
    <property type="protein sequence ID" value="KAK5780459.1"/>
    <property type="molecule type" value="Genomic_DNA"/>
</dbReference>
<evidence type="ECO:0000256" key="4">
    <source>
        <dbReference type="ARBA" id="ARBA00023242"/>
    </source>
</evidence>
<evidence type="ECO:0000313" key="8">
    <source>
        <dbReference type="EMBL" id="KAK5780459.1"/>
    </source>
</evidence>
<comment type="caution">
    <text evidence="8">The sequence shown here is derived from an EMBL/GenBank/DDBJ whole genome shotgun (WGS) entry which is preliminary data.</text>
</comment>
<evidence type="ECO:0000259" key="7">
    <source>
        <dbReference type="Pfam" id="PF24882"/>
    </source>
</evidence>
<evidence type="ECO:0008006" key="10">
    <source>
        <dbReference type="Google" id="ProtNLM"/>
    </source>
</evidence>
<protein>
    <recommendedName>
        <fullName evidence="10">Origin recognition complex subunit 2</fullName>
    </recommendedName>
</protein>
<evidence type="ECO:0000259" key="6">
    <source>
        <dbReference type="Pfam" id="PF04084"/>
    </source>
</evidence>
<keyword evidence="4" id="KW-0539">Nucleus</keyword>
<evidence type="ECO:0000256" key="5">
    <source>
        <dbReference type="SAM" id="MobiDB-lite"/>
    </source>
</evidence>
<accession>A0AAN7WL23</accession>
<gene>
    <name evidence="8" type="ORF">RI543_002218</name>
</gene>
<dbReference type="GO" id="GO:0005664">
    <property type="term" value="C:nuclear origin of replication recognition complex"/>
    <property type="evidence" value="ECO:0007669"/>
    <property type="project" value="TreeGrafter"/>
</dbReference>
<dbReference type="PANTHER" id="PTHR14052:SF0">
    <property type="entry name" value="ORIGIN RECOGNITION COMPLEX SUBUNIT 2"/>
    <property type="match status" value="1"/>
</dbReference>
<dbReference type="InterPro" id="IPR007220">
    <property type="entry name" value="ORC2"/>
</dbReference>
<feature type="compositionally biased region" description="Basic residues" evidence="5">
    <location>
        <begin position="90"/>
        <end position="107"/>
    </location>
</feature>
<dbReference type="InterPro" id="IPR056773">
    <property type="entry name" value="WHD_ORC2"/>
</dbReference>
<organism evidence="8 9">
    <name type="scientific">Arxiozyma heterogenica</name>
    <dbReference type="NCBI Taxonomy" id="278026"/>
    <lineage>
        <taxon>Eukaryota</taxon>
        <taxon>Fungi</taxon>
        <taxon>Dikarya</taxon>
        <taxon>Ascomycota</taxon>
        <taxon>Saccharomycotina</taxon>
        <taxon>Saccharomycetes</taxon>
        <taxon>Saccharomycetales</taxon>
        <taxon>Saccharomycetaceae</taxon>
        <taxon>Arxiozyma</taxon>
    </lineage>
</organism>
<feature type="compositionally biased region" description="Basic and acidic residues" evidence="5">
    <location>
        <begin position="135"/>
        <end position="175"/>
    </location>
</feature>
<dbReference type="GO" id="GO:0003688">
    <property type="term" value="F:DNA replication origin binding"/>
    <property type="evidence" value="ECO:0007669"/>
    <property type="project" value="TreeGrafter"/>
</dbReference>
<feature type="region of interest" description="Disordered" evidence="5">
    <location>
        <begin position="21"/>
        <end position="265"/>
    </location>
</feature>
<proteinExistence type="inferred from homology"/>
<feature type="compositionally biased region" description="Low complexity" evidence="5">
    <location>
        <begin position="22"/>
        <end position="31"/>
    </location>
</feature>
<dbReference type="Pfam" id="PF04084">
    <property type="entry name" value="RecA-like_ORC2"/>
    <property type="match status" value="1"/>
</dbReference>
<evidence type="ECO:0000256" key="1">
    <source>
        <dbReference type="ARBA" id="ARBA00004123"/>
    </source>
</evidence>
<evidence type="ECO:0000256" key="2">
    <source>
        <dbReference type="ARBA" id="ARBA00007421"/>
    </source>
</evidence>
<dbReference type="InterPro" id="IPR056772">
    <property type="entry name" value="RecA-like_ORC2"/>
</dbReference>
<feature type="domain" description="Origin recognition complex subunit 2 winged-helix" evidence="7">
    <location>
        <begin position="663"/>
        <end position="723"/>
    </location>
</feature>
<feature type="domain" description="Origin recognition complex subunit 2 RecA-like" evidence="6">
    <location>
        <begin position="399"/>
        <end position="592"/>
    </location>
</feature>
<dbReference type="Proteomes" id="UP001306508">
    <property type="component" value="Unassembled WGS sequence"/>
</dbReference>
<name>A0AAN7WL23_9SACH</name>
<sequence>MVSDKKETFNDDDIIAHIDILSSPSKSRSISPGKYRSLNTRNSRHSSPSKKNSLERVELSTITTPPRSLLSVLKSASQEADSPTNEQRPVTKKYKKPATTKKAKNPKKTTSNSKSTVADTPKTKRGPGRPRKNTKPPEVKSKVKEKLKVKEKSNNKKKESLKLTEKKTKESKIIKLELSTDNILPLTSHRRIVTRSTRRLELDNSSEDESSSSSSSSSEQEFIPEVEVEEDSNKKSIIKPKKTNEKKSKIDNNVEKPKLKRGRPRKYKIEHNTIEPMTPRKKPKINEYTASKDFNFVSPLKKMILDNLQQYKDYNRTFSLKLNKDFVPAPLPQSDYKPRQLVTKANDFLDTFEGYLDQKKPSRAKGKSTNSLAMAPEVTREEFGLISNLFNKMFLKNKREKLYELHLKMFSQYWFEITQGFTLLFYGVGSKREFLEKFAIEYLSPKLKQIQLFMRSDKTLNNKDSEQTGIPCIVINGYNPTCSYRDIFKDITDILFPEALARNETKYWGNHVTLQVSKMIEFYKTQPSDIKLILVIHNIDGPSVRKDPFQTMLSSLATIKQIAIVASADHIYAPILWDDKKAQNYNFIFHNVSNYEPYSIESSFYDVMKIGKSETSAGAEGAKYVLESLTINSKKLFKLLVETQLSKLESEYSGDKIRSTKRSSPNSGLEFQHLAQLCAQEFIASNDISLRSMLREFVEHNMINISKNNAGIEYVWVPYKYSELQKLKTTILSNIK</sequence>
<dbReference type="GO" id="GO:0006260">
    <property type="term" value="P:DNA replication"/>
    <property type="evidence" value="ECO:0007669"/>
    <property type="project" value="UniProtKB-KW"/>
</dbReference>
<dbReference type="AlphaFoldDB" id="A0AAN7WL23"/>
<feature type="compositionally biased region" description="Basic and acidic residues" evidence="5">
    <location>
        <begin position="242"/>
        <end position="257"/>
    </location>
</feature>
<comment type="similarity">
    <text evidence="2">Belongs to the ORC2 family.</text>
</comment>
<comment type="subcellular location">
    <subcellularLocation>
        <location evidence="1">Nucleus</location>
    </subcellularLocation>
</comment>
<dbReference type="PANTHER" id="PTHR14052">
    <property type="entry name" value="ORIGIN RECOGNITION COMPLEX SUBUNIT 2"/>
    <property type="match status" value="1"/>
</dbReference>
<keyword evidence="9" id="KW-1185">Reference proteome</keyword>